<comment type="caution">
    <text evidence="3">The sequence shown here is derived from an EMBL/GenBank/DDBJ whole genome shotgun (WGS) entry which is preliminary data.</text>
</comment>
<evidence type="ECO:0000313" key="3">
    <source>
        <dbReference type="EMBL" id="PAV74945.1"/>
    </source>
</evidence>
<dbReference type="GO" id="GO:0003677">
    <property type="term" value="F:DNA binding"/>
    <property type="evidence" value="ECO:0007669"/>
    <property type="project" value="InterPro"/>
</dbReference>
<dbReference type="AlphaFoldDB" id="A0A2A2KLX0"/>
<feature type="region of interest" description="Disordered" evidence="2">
    <location>
        <begin position="1"/>
        <end position="37"/>
    </location>
</feature>
<dbReference type="InterPro" id="IPR009072">
    <property type="entry name" value="Histone-fold"/>
</dbReference>
<reference evidence="3 4" key="1">
    <citation type="journal article" date="2017" name="Curr. Biol.">
        <title>Genome architecture and evolution of a unichromosomal asexual nematode.</title>
        <authorList>
            <person name="Fradin H."/>
            <person name="Zegar C."/>
            <person name="Gutwein M."/>
            <person name="Lucas J."/>
            <person name="Kovtun M."/>
            <person name="Corcoran D."/>
            <person name="Baugh L.R."/>
            <person name="Kiontke K."/>
            <person name="Gunsalus K."/>
            <person name="Fitch D.H."/>
            <person name="Piano F."/>
        </authorList>
    </citation>
    <scope>NUCLEOTIDE SEQUENCE [LARGE SCALE GENOMIC DNA]</scope>
    <source>
        <strain evidence="3">PF1309</strain>
    </source>
</reference>
<keyword evidence="4" id="KW-1185">Reference proteome</keyword>
<dbReference type="PANTHER" id="PTHR23428">
    <property type="entry name" value="HISTONE H2B"/>
    <property type="match status" value="1"/>
</dbReference>
<dbReference type="GO" id="GO:0046982">
    <property type="term" value="F:protein heterodimerization activity"/>
    <property type="evidence" value="ECO:0007669"/>
    <property type="project" value="InterPro"/>
</dbReference>
<evidence type="ECO:0000313" key="4">
    <source>
        <dbReference type="Proteomes" id="UP000218231"/>
    </source>
</evidence>
<name>A0A2A2KLX0_9BILA</name>
<gene>
    <name evidence="3" type="ORF">WR25_26974</name>
</gene>
<dbReference type="Gene3D" id="1.10.20.10">
    <property type="entry name" value="Histone, subunit A"/>
    <property type="match status" value="2"/>
</dbReference>
<dbReference type="SMART" id="SM00427">
    <property type="entry name" value="H2B"/>
    <property type="match status" value="1"/>
</dbReference>
<accession>A0A2A2KLX0</accession>
<dbReference type="OrthoDB" id="5807605at2759"/>
<protein>
    <recommendedName>
        <fullName evidence="5">Histone H2A/H2B/H3 domain-containing protein</fullName>
    </recommendedName>
</protein>
<dbReference type="PRINTS" id="PR00621">
    <property type="entry name" value="HISTONEH2B"/>
</dbReference>
<dbReference type="SUPFAM" id="SSF47113">
    <property type="entry name" value="Histone-fold"/>
    <property type="match status" value="1"/>
</dbReference>
<dbReference type="GO" id="GO:0000786">
    <property type="term" value="C:nucleosome"/>
    <property type="evidence" value="ECO:0007669"/>
    <property type="project" value="InterPro"/>
</dbReference>
<sequence>MVRPKMAGTGGSASKKEIKNSESQMMRAGDKKKRKHSRKESFSVYVYRVLKQTAVRLILPGELSKHAVSEGTKAITKYTSSK</sequence>
<dbReference type="STRING" id="2018661.A0A2A2KLX0"/>
<dbReference type="EMBL" id="LIAE01008247">
    <property type="protein sequence ID" value="PAV74945.1"/>
    <property type="molecule type" value="Genomic_DNA"/>
</dbReference>
<evidence type="ECO:0008006" key="5">
    <source>
        <dbReference type="Google" id="ProtNLM"/>
    </source>
</evidence>
<dbReference type="InterPro" id="IPR000558">
    <property type="entry name" value="Histone_H2B"/>
</dbReference>
<evidence type="ECO:0000256" key="2">
    <source>
        <dbReference type="SAM" id="MobiDB-lite"/>
    </source>
</evidence>
<dbReference type="GO" id="GO:0030527">
    <property type="term" value="F:structural constituent of chromatin"/>
    <property type="evidence" value="ECO:0007669"/>
    <property type="project" value="InterPro"/>
</dbReference>
<proteinExistence type="inferred from homology"/>
<organism evidence="3 4">
    <name type="scientific">Diploscapter pachys</name>
    <dbReference type="NCBI Taxonomy" id="2018661"/>
    <lineage>
        <taxon>Eukaryota</taxon>
        <taxon>Metazoa</taxon>
        <taxon>Ecdysozoa</taxon>
        <taxon>Nematoda</taxon>
        <taxon>Chromadorea</taxon>
        <taxon>Rhabditida</taxon>
        <taxon>Rhabditina</taxon>
        <taxon>Rhabditomorpha</taxon>
        <taxon>Rhabditoidea</taxon>
        <taxon>Rhabditidae</taxon>
        <taxon>Diploscapter</taxon>
    </lineage>
</organism>
<dbReference type="Proteomes" id="UP000218231">
    <property type="component" value="Unassembled WGS sequence"/>
</dbReference>
<comment type="similarity">
    <text evidence="1">Belongs to the histone H2B family.</text>
</comment>
<evidence type="ECO:0000256" key="1">
    <source>
        <dbReference type="ARBA" id="ARBA00006846"/>
    </source>
</evidence>